<organism evidence="1 2">
    <name type="scientific">Xanthomonas theicola</name>
    <dbReference type="NCBI Taxonomy" id="56464"/>
    <lineage>
        <taxon>Bacteria</taxon>
        <taxon>Pseudomonadati</taxon>
        <taxon>Pseudomonadota</taxon>
        <taxon>Gammaproteobacteria</taxon>
        <taxon>Lysobacterales</taxon>
        <taxon>Lysobacteraceae</taxon>
        <taxon>Xanthomonas</taxon>
    </lineage>
</organism>
<dbReference type="Gene3D" id="3.30.70.100">
    <property type="match status" value="1"/>
</dbReference>
<gene>
    <name evidence="1" type="ORF">XthCFBP4691_11505</name>
</gene>
<evidence type="ECO:0000313" key="2">
    <source>
        <dbReference type="Proteomes" id="UP000239898"/>
    </source>
</evidence>
<evidence type="ECO:0008006" key="3">
    <source>
        <dbReference type="Google" id="ProtNLM"/>
    </source>
</evidence>
<evidence type="ECO:0000313" key="1">
    <source>
        <dbReference type="EMBL" id="PPT90666.1"/>
    </source>
</evidence>
<name>A0A2S6ZER2_9XANT</name>
<sequence length="189" mass="20282">MLVAHASAPVCAALLARRRHIPDDGLRALAWLQSLGAAPDLLYAQGGSDAIAQLGRSSGPRAPAPRLTRQRYRRIRSGVSDPQRLPGCVVVTRLPIRDAAQAQRYADAAFAALQDGAHALRGLLASHLHLSDDARGLLDYAEWSSATAQHHAMQREPERLPLACHPAASVAHYRPHALARPGNPAYGRA</sequence>
<dbReference type="EMBL" id="MIGX01000050">
    <property type="protein sequence ID" value="PPT90666.1"/>
    <property type="molecule type" value="Genomic_DNA"/>
</dbReference>
<dbReference type="AlphaFoldDB" id="A0A2S6ZER2"/>
<dbReference type="Proteomes" id="UP000239898">
    <property type="component" value="Unassembled WGS sequence"/>
</dbReference>
<comment type="caution">
    <text evidence="1">The sequence shown here is derived from an EMBL/GenBank/DDBJ whole genome shotgun (WGS) entry which is preliminary data.</text>
</comment>
<proteinExistence type="predicted"/>
<reference evidence="1 2" key="1">
    <citation type="submission" date="2016-08" db="EMBL/GenBank/DDBJ databases">
        <title>Evolution of the type three secretion system and type three effector repertoires in Xanthomonas.</title>
        <authorList>
            <person name="Merda D."/>
            <person name="Briand M."/>
            <person name="Bosis E."/>
            <person name="Rousseau C."/>
            <person name="Portier P."/>
            <person name="Jacques M.-A."/>
            <person name="Fischer-Le Saux M."/>
        </authorList>
    </citation>
    <scope>NUCLEOTIDE SEQUENCE [LARGE SCALE GENOMIC DNA]</scope>
    <source>
        <strain evidence="1 2">CFBP 4691</strain>
    </source>
</reference>
<protein>
    <recommendedName>
        <fullName evidence="3">ABM domain-containing protein</fullName>
    </recommendedName>
</protein>
<keyword evidence="2" id="KW-1185">Reference proteome</keyword>
<accession>A0A2S6ZER2</accession>
<dbReference type="OrthoDB" id="5999092at2"/>